<sequence>MSDLDLIGLAIGEGSSDWQTTNNEHPLVQWMISYTSKLKQYGRSRNSRCCSAKTTFALRLKKNWSKIPEWHLKPLTTTSFSTCRPNQGPK</sequence>
<protein>
    <submittedName>
        <fullName evidence="1">Uncharacterized protein</fullName>
    </submittedName>
</protein>
<dbReference type="AlphaFoldDB" id="A0A6H5H6L3"/>
<keyword evidence="2" id="KW-1185">Reference proteome</keyword>
<evidence type="ECO:0000313" key="2">
    <source>
        <dbReference type="Proteomes" id="UP000479000"/>
    </source>
</evidence>
<proteinExistence type="predicted"/>
<dbReference type="EMBL" id="CADCXU010021635">
    <property type="protein sequence ID" value="CAB0009265.1"/>
    <property type="molecule type" value="Genomic_DNA"/>
</dbReference>
<accession>A0A6H5H6L3</accession>
<name>A0A6H5H6L3_9HEMI</name>
<reference evidence="1 2" key="1">
    <citation type="submission" date="2020-02" db="EMBL/GenBank/DDBJ databases">
        <authorList>
            <person name="Ferguson B K."/>
        </authorList>
    </citation>
    <scope>NUCLEOTIDE SEQUENCE [LARGE SCALE GENOMIC DNA]</scope>
</reference>
<feature type="non-terminal residue" evidence="1">
    <location>
        <position position="90"/>
    </location>
</feature>
<dbReference type="Proteomes" id="UP000479000">
    <property type="component" value="Unassembled WGS sequence"/>
</dbReference>
<organism evidence="1 2">
    <name type="scientific">Nesidiocoris tenuis</name>
    <dbReference type="NCBI Taxonomy" id="355587"/>
    <lineage>
        <taxon>Eukaryota</taxon>
        <taxon>Metazoa</taxon>
        <taxon>Ecdysozoa</taxon>
        <taxon>Arthropoda</taxon>
        <taxon>Hexapoda</taxon>
        <taxon>Insecta</taxon>
        <taxon>Pterygota</taxon>
        <taxon>Neoptera</taxon>
        <taxon>Paraneoptera</taxon>
        <taxon>Hemiptera</taxon>
        <taxon>Heteroptera</taxon>
        <taxon>Panheteroptera</taxon>
        <taxon>Cimicomorpha</taxon>
        <taxon>Miridae</taxon>
        <taxon>Dicyphina</taxon>
        <taxon>Nesidiocoris</taxon>
    </lineage>
</organism>
<gene>
    <name evidence="1" type="ORF">NTEN_LOCUS14426</name>
</gene>
<evidence type="ECO:0000313" key="1">
    <source>
        <dbReference type="EMBL" id="CAB0009265.1"/>
    </source>
</evidence>